<evidence type="ECO:0000313" key="4">
    <source>
        <dbReference type="Proteomes" id="UP000282977"/>
    </source>
</evidence>
<gene>
    <name evidence="3" type="ORF">ENE74_13145</name>
</gene>
<dbReference type="EMBL" id="RZUL01000004">
    <property type="protein sequence ID" value="RVT40265.1"/>
    <property type="molecule type" value="Genomic_DNA"/>
</dbReference>
<feature type="chain" id="PRO_5019065345" evidence="1">
    <location>
        <begin position="20"/>
        <end position="375"/>
    </location>
</feature>
<keyword evidence="1" id="KW-0732">Signal</keyword>
<sequence>MRLPFLVLAFAIATTPAYARQSSIDAALDTAVAETQRTHPELPSISLSILSPRHGIDWTGISGSLTQKGTPLKSPPAFRIASVTKVFVAAAVLKLIEDGRFAVTDPITRLISAETAAQLRQDGYSPDDIIVRHLLEHSSGIFNYANGSFAAQVVKEPGHIWTRREQIAFAMTQGDPVNRPGEAFHYSDTGYIILGEIIERATGEALPQAVRRLNKFAALGIGHSWFETAEPLPDGAPAIAHQYLAGTDMAGHHPSFDLFGGGGIVSTTRDLARYFRALSLGSVFDRRETLALALIAPDVPRQAGEMPHAPLMMVYPLGKHRCWGHGGFFGTWAMYCPDIDTAIAVAVNANTGGRNDGIKDMLNRVDSVLAESGIR</sequence>
<keyword evidence="3" id="KW-0378">Hydrolase</keyword>
<dbReference type="Pfam" id="PF00144">
    <property type="entry name" value="Beta-lactamase"/>
    <property type="match status" value="1"/>
</dbReference>
<accession>A0A437J5Q4</accession>
<name>A0A437J5Q4_9SPHN</name>
<feature type="domain" description="Beta-lactamase-related" evidence="2">
    <location>
        <begin position="67"/>
        <end position="359"/>
    </location>
</feature>
<dbReference type="SUPFAM" id="SSF56601">
    <property type="entry name" value="beta-lactamase/transpeptidase-like"/>
    <property type="match status" value="1"/>
</dbReference>
<dbReference type="GO" id="GO:0016787">
    <property type="term" value="F:hydrolase activity"/>
    <property type="evidence" value="ECO:0007669"/>
    <property type="project" value="UniProtKB-KW"/>
</dbReference>
<dbReference type="PANTHER" id="PTHR46825">
    <property type="entry name" value="D-ALANYL-D-ALANINE-CARBOXYPEPTIDASE/ENDOPEPTIDASE AMPH"/>
    <property type="match status" value="1"/>
</dbReference>
<dbReference type="Gene3D" id="3.40.710.10">
    <property type="entry name" value="DD-peptidase/beta-lactamase superfamily"/>
    <property type="match status" value="1"/>
</dbReference>
<organism evidence="3 4">
    <name type="scientific">Sphingobium algorifonticola</name>
    <dbReference type="NCBI Taxonomy" id="2008318"/>
    <lineage>
        <taxon>Bacteria</taxon>
        <taxon>Pseudomonadati</taxon>
        <taxon>Pseudomonadota</taxon>
        <taxon>Alphaproteobacteria</taxon>
        <taxon>Sphingomonadales</taxon>
        <taxon>Sphingomonadaceae</taxon>
        <taxon>Sphingobium</taxon>
    </lineage>
</organism>
<evidence type="ECO:0000259" key="2">
    <source>
        <dbReference type="Pfam" id="PF00144"/>
    </source>
</evidence>
<feature type="signal peptide" evidence="1">
    <location>
        <begin position="1"/>
        <end position="19"/>
    </location>
</feature>
<dbReference type="Proteomes" id="UP000282977">
    <property type="component" value="Unassembled WGS sequence"/>
</dbReference>
<evidence type="ECO:0000256" key="1">
    <source>
        <dbReference type="SAM" id="SignalP"/>
    </source>
</evidence>
<reference evidence="3 4" key="1">
    <citation type="submission" date="2019-01" db="EMBL/GenBank/DDBJ databases">
        <authorList>
            <person name="Chen W.-M."/>
        </authorList>
    </citation>
    <scope>NUCLEOTIDE SEQUENCE [LARGE SCALE GENOMIC DNA]</scope>
    <source>
        <strain evidence="3 4">TLA-22</strain>
    </source>
</reference>
<proteinExistence type="predicted"/>
<dbReference type="OrthoDB" id="9808046at2"/>
<comment type="caution">
    <text evidence="3">The sequence shown here is derived from an EMBL/GenBank/DDBJ whole genome shotgun (WGS) entry which is preliminary data.</text>
</comment>
<dbReference type="InterPro" id="IPR050491">
    <property type="entry name" value="AmpC-like"/>
</dbReference>
<protein>
    <submittedName>
        <fullName evidence="3">Class A beta-lactamase-related serine hydrolase</fullName>
    </submittedName>
</protein>
<dbReference type="InterPro" id="IPR001466">
    <property type="entry name" value="Beta-lactam-related"/>
</dbReference>
<dbReference type="PANTHER" id="PTHR46825:SF7">
    <property type="entry name" value="D-ALANYL-D-ALANINE CARBOXYPEPTIDASE"/>
    <property type="match status" value="1"/>
</dbReference>
<dbReference type="AlphaFoldDB" id="A0A437J5Q4"/>
<keyword evidence="4" id="KW-1185">Reference proteome</keyword>
<dbReference type="RefSeq" id="WP_127691366.1">
    <property type="nucleotide sequence ID" value="NZ_RZUL01000004.1"/>
</dbReference>
<dbReference type="InterPro" id="IPR012338">
    <property type="entry name" value="Beta-lactam/transpept-like"/>
</dbReference>
<evidence type="ECO:0000313" key="3">
    <source>
        <dbReference type="EMBL" id="RVT40265.1"/>
    </source>
</evidence>